<dbReference type="InterPro" id="IPR006162">
    <property type="entry name" value="Ppantetheine_attach_site"/>
</dbReference>
<keyword evidence="1 7" id="KW-0596">Phosphopantetheine</keyword>
<evidence type="ECO:0000256" key="9">
    <source>
        <dbReference type="RuleBase" id="RU003545"/>
    </source>
</evidence>
<evidence type="ECO:0000256" key="1">
    <source>
        <dbReference type="ARBA" id="ARBA00022450"/>
    </source>
</evidence>
<dbReference type="PROSITE" id="PS00012">
    <property type="entry name" value="PHOSPHOPANTETHEINE"/>
    <property type="match status" value="1"/>
</dbReference>
<keyword evidence="2 7" id="KW-0444">Lipid biosynthesis</keyword>
<evidence type="ECO:0000259" key="11">
    <source>
        <dbReference type="PROSITE" id="PS50883"/>
    </source>
</evidence>
<dbReference type="NCBIfam" id="NF002151">
    <property type="entry name" value="PRK00982.1-5"/>
    <property type="match status" value="1"/>
</dbReference>
<comment type="PTM">
    <text evidence="9">4'-phosphopantetheine is transferred from CoA to a specific serine of apo-ACP by acpS.</text>
</comment>
<dbReference type="HAMAP" id="MF_01217">
    <property type="entry name" value="Acyl_carrier"/>
    <property type="match status" value="1"/>
</dbReference>
<comment type="similarity">
    <text evidence="7">Belongs to the acyl carrier protein (ACP) family.</text>
</comment>
<comment type="function">
    <text evidence="7 9">Carrier of the growing fatty acid chain in fatty acid biosynthesis.</text>
</comment>
<dbReference type="EMBL" id="JACSQB010000187">
    <property type="protein sequence ID" value="MBD8048881.1"/>
    <property type="molecule type" value="Genomic_DNA"/>
</dbReference>
<name>A0ABR8YY90_9CLOT</name>
<comment type="caution">
    <text evidence="12">The sequence shown here is derived from an EMBL/GenBank/DDBJ whole genome shotgun (WGS) entry which is preliminary data.</text>
</comment>
<evidence type="ECO:0000256" key="6">
    <source>
        <dbReference type="ARBA" id="ARBA00023160"/>
    </source>
</evidence>
<protein>
    <recommendedName>
        <fullName evidence="7 8">Acyl carrier protein</fullName>
        <shortName evidence="7">ACP</shortName>
    </recommendedName>
</protein>
<dbReference type="PANTHER" id="PTHR20863:SF76">
    <property type="entry name" value="CARRIER DOMAIN-CONTAINING PROTEIN"/>
    <property type="match status" value="1"/>
</dbReference>
<evidence type="ECO:0000256" key="3">
    <source>
        <dbReference type="ARBA" id="ARBA00022553"/>
    </source>
</evidence>
<dbReference type="NCBIfam" id="NF002148">
    <property type="entry name" value="PRK00982.1-2"/>
    <property type="match status" value="1"/>
</dbReference>
<dbReference type="SUPFAM" id="SSF47336">
    <property type="entry name" value="ACP-like"/>
    <property type="match status" value="1"/>
</dbReference>
<feature type="domain" description="Carrier" evidence="10">
    <location>
        <begin position="1"/>
        <end position="74"/>
    </location>
</feature>
<keyword evidence="5 7" id="KW-0443">Lipid metabolism</keyword>
<dbReference type="PROSITE" id="PS50075">
    <property type="entry name" value="CARRIER"/>
    <property type="match status" value="1"/>
</dbReference>
<evidence type="ECO:0000256" key="2">
    <source>
        <dbReference type="ARBA" id="ARBA00022516"/>
    </source>
</evidence>
<keyword evidence="3 7" id="KW-0597">Phosphoprotein</keyword>
<evidence type="ECO:0000256" key="7">
    <source>
        <dbReference type="HAMAP-Rule" id="MF_01217"/>
    </source>
</evidence>
<keyword evidence="7" id="KW-0963">Cytoplasm</keyword>
<organism evidence="12 13">
    <name type="scientific">Clostridium faecium</name>
    <dbReference type="NCBI Taxonomy" id="2762223"/>
    <lineage>
        <taxon>Bacteria</taxon>
        <taxon>Bacillati</taxon>
        <taxon>Bacillota</taxon>
        <taxon>Clostridia</taxon>
        <taxon>Eubacteriales</taxon>
        <taxon>Clostridiaceae</taxon>
        <taxon>Clostridium</taxon>
    </lineage>
</organism>
<dbReference type="InterPro" id="IPR009081">
    <property type="entry name" value="PP-bd_ACP"/>
</dbReference>
<reference evidence="12 13" key="1">
    <citation type="submission" date="2020-08" db="EMBL/GenBank/DDBJ databases">
        <title>A Genomic Blueprint of the Chicken Gut Microbiome.</title>
        <authorList>
            <person name="Gilroy R."/>
            <person name="Ravi A."/>
            <person name="Getino M."/>
            <person name="Pursley I."/>
            <person name="Horton D.L."/>
            <person name="Alikhan N.-F."/>
            <person name="Baker D."/>
            <person name="Gharbi K."/>
            <person name="Hall N."/>
            <person name="Watson M."/>
            <person name="Adriaenssens E.M."/>
            <person name="Foster-Nyarko E."/>
            <person name="Jarju S."/>
            <person name="Secka A."/>
            <person name="Antonio M."/>
            <person name="Oren A."/>
            <person name="Chaudhuri R."/>
            <person name="La Ragione R.M."/>
            <person name="Hildebrand F."/>
            <person name="Pallen M.J."/>
        </authorList>
    </citation>
    <scope>NUCLEOTIDE SEQUENCE [LARGE SCALE GENOMIC DNA]</scope>
    <source>
        <strain evidence="12 13">N37</strain>
    </source>
</reference>
<dbReference type="Pfam" id="PF00550">
    <property type="entry name" value="PP-binding"/>
    <property type="match status" value="1"/>
</dbReference>
<evidence type="ECO:0000256" key="4">
    <source>
        <dbReference type="ARBA" id="ARBA00022832"/>
    </source>
</evidence>
<comment type="PTM">
    <text evidence="7">4'-phosphopantetheine is transferred from CoA to a specific serine of apo-ACP by AcpS. This modification is essential for activity because fatty acids are bound in thioester linkage to the sulfhydryl of the prosthetic group.</text>
</comment>
<dbReference type="NCBIfam" id="NF002150">
    <property type="entry name" value="PRK00982.1-4"/>
    <property type="match status" value="1"/>
</dbReference>
<dbReference type="NCBIfam" id="TIGR00517">
    <property type="entry name" value="acyl_carrier"/>
    <property type="match status" value="1"/>
</dbReference>
<dbReference type="InterPro" id="IPR036736">
    <property type="entry name" value="ACP-like_sf"/>
</dbReference>
<comment type="subcellular location">
    <subcellularLocation>
        <location evidence="7">Cytoplasm</location>
    </subcellularLocation>
</comment>
<dbReference type="Proteomes" id="UP000627166">
    <property type="component" value="Unassembled WGS sequence"/>
</dbReference>
<evidence type="ECO:0000313" key="13">
    <source>
        <dbReference type="Proteomes" id="UP000627166"/>
    </source>
</evidence>
<dbReference type="PANTHER" id="PTHR20863">
    <property type="entry name" value="ACYL CARRIER PROTEIN"/>
    <property type="match status" value="1"/>
</dbReference>
<dbReference type="InterPro" id="IPR001633">
    <property type="entry name" value="EAL_dom"/>
</dbReference>
<proteinExistence type="inferred from homology"/>
<dbReference type="NCBIfam" id="NF002149">
    <property type="entry name" value="PRK00982.1-3"/>
    <property type="match status" value="1"/>
</dbReference>
<sequence length="76" mass="8752">MFEKIRERIAEQLSIEEDEIKMESSFIDDLGADSLDIVELIMALEEEFDIEIPDEDAEKISTVGDVVEYIKARVDE</sequence>
<keyword evidence="4 7" id="KW-0276">Fatty acid metabolism</keyword>
<feature type="domain" description="EAL" evidence="11">
    <location>
        <begin position="1"/>
        <end position="76"/>
    </location>
</feature>
<feature type="modified residue" description="O-(pantetheine 4'-phosphoryl)serine" evidence="7">
    <location>
        <position position="34"/>
    </location>
</feature>
<keyword evidence="13" id="KW-1185">Reference proteome</keyword>
<evidence type="ECO:0000313" key="12">
    <source>
        <dbReference type="EMBL" id="MBD8048881.1"/>
    </source>
</evidence>
<evidence type="ECO:0000256" key="8">
    <source>
        <dbReference type="NCBIfam" id="TIGR00517"/>
    </source>
</evidence>
<dbReference type="Gene3D" id="1.10.1200.10">
    <property type="entry name" value="ACP-like"/>
    <property type="match status" value="1"/>
</dbReference>
<accession>A0ABR8YY90</accession>
<gene>
    <name evidence="7 12" type="primary">acpP</name>
    <name evidence="12" type="ORF">H9637_17935</name>
</gene>
<keyword evidence="6 7" id="KW-0275">Fatty acid biosynthesis</keyword>
<dbReference type="PROSITE" id="PS50883">
    <property type="entry name" value="EAL"/>
    <property type="match status" value="1"/>
</dbReference>
<evidence type="ECO:0000256" key="5">
    <source>
        <dbReference type="ARBA" id="ARBA00023098"/>
    </source>
</evidence>
<comment type="pathway">
    <text evidence="7 9">Lipid metabolism; fatty acid biosynthesis.</text>
</comment>
<evidence type="ECO:0000259" key="10">
    <source>
        <dbReference type="PROSITE" id="PS50075"/>
    </source>
</evidence>
<dbReference type="InterPro" id="IPR003231">
    <property type="entry name" value="ACP"/>
</dbReference>